<dbReference type="AlphaFoldDB" id="A0A7W8B437"/>
<dbReference type="Proteomes" id="UP000549009">
    <property type="component" value="Unassembled WGS sequence"/>
</dbReference>
<dbReference type="EMBL" id="JACHJD010000031">
    <property type="protein sequence ID" value="MBB5109577.1"/>
    <property type="molecule type" value="Genomic_DNA"/>
</dbReference>
<name>A0A7W8B437_STRST</name>
<gene>
    <name evidence="1" type="ORF">FHS40_008705</name>
</gene>
<evidence type="ECO:0000313" key="1">
    <source>
        <dbReference type="EMBL" id="MBB5109577.1"/>
    </source>
</evidence>
<evidence type="ECO:0000313" key="2">
    <source>
        <dbReference type="Proteomes" id="UP000549009"/>
    </source>
</evidence>
<protein>
    <submittedName>
        <fullName evidence="1">Uncharacterized protein</fullName>
    </submittedName>
</protein>
<accession>A0A7W8B437</accession>
<keyword evidence="2" id="KW-1185">Reference proteome</keyword>
<organism evidence="1 2">
    <name type="scientific">Streptomyces spectabilis</name>
    <dbReference type="NCBI Taxonomy" id="68270"/>
    <lineage>
        <taxon>Bacteria</taxon>
        <taxon>Bacillati</taxon>
        <taxon>Actinomycetota</taxon>
        <taxon>Actinomycetes</taxon>
        <taxon>Kitasatosporales</taxon>
        <taxon>Streptomycetaceae</taxon>
        <taxon>Streptomyces</taxon>
    </lineage>
</organism>
<sequence length="66" mass="7319">MADLAHGSRGELRSRFAAVRVRPAGNAVERRIKAAASSEQGWWDGILPDNWLLIEWPVGAETPTDY</sequence>
<proteinExistence type="predicted"/>
<reference evidence="1 2" key="1">
    <citation type="submission" date="2020-08" db="EMBL/GenBank/DDBJ databases">
        <title>Genomic Encyclopedia of Type Strains, Phase III (KMG-III): the genomes of soil and plant-associated and newly described type strains.</title>
        <authorList>
            <person name="Whitman W."/>
        </authorList>
    </citation>
    <scope>NUCLEOTIDE SEQUENCE [LARGE SCALE GENOMIC DNA]</scope>
    <source>
        <strain evidence="1 2">CECT 3146</strain>
    </source>
</reference>
<comment type="caution">
    <text evidence="1">The sequence shown here is derived from an EMBL/GenBank/DDBJ whole genome shotgun (WGS) entry which is preliminary data.</text>
</comment>